<dbReference type="EMBL" id="BARW01026671">
    <property type="protein sequence ID" value="GAJ08023.1"/>
    <property type="molecule type" value="Genomic_DNA"/>
</dbReference>
<evidence type="ECO:0000313" key="1">
    <source>
        <dbReference type="EMBL" id="GAJ08023.1"/>
    </source>
</evidence>
<reference evidence="1" key="1">
    <citation type="journal article" date="2014" name="Front. Microbiol.">
        <title>High frequency of phylogenetically diverse reductive dehalogenase-homologous genes in deep subseafloor sedimentary metagenomes.</title>
        <authorList>
            <person name="Kawai M."/>
            <person name="Futagami T."/>
            <person name="Toyoda A."/>
            <person name="Takaki Y."/>
            <person name="Nishi S."/>
            <person name="Hori S."/>
            <person name="Arai W."/>
            <person name="Tsubouchi T."/>
            <person name="Morono Y."/>
            <person name="Uchiyama I."/>
            <person name="Ito T."/>
            <person name="Fujiyama A."/>
            <person name="Inagaki F."/>
            <person name="Takami H."/>
        </authorList>
    </citation>
    <scope>NUCLEOTIDE SEQUENCE</scope>
    <source>
        <strain evidence="1">Expedition CK06-06</strain>
    </source>
</reference>
<gene>
    <name evidence="1" type="ORF">S12H4_43455</name>
</gene>
<accession>X1TRS4</accession>
<comment type="caution">
    <text evidence="1">The sequence shown here is derived from an EMBL/GenBank/DDBJ whole genome shotgun (WGS) entry which is preliminary data.</text>
</comment>
<proteinExistence type="predicted"/>
<organism evidence="1">
    <name type="scientific">marine sediment metagenome</name>
    <dbReference type="NCBI Taxonomy" id="412755"/>
    <lineage>
        <taxon>unclassified sequences</taxon>
        <taxon>metagenomes</taxon>
        <taxon>ecological metagenomes</taxon>
    </lineage>
</organism>
<protein>
    <submittedName>
        <fullName evidence="1">Uncharacterized protein</fullName>
    </submittedName>
</protein>
<name>X1TRS4_9ZZZZ</name>
<sequence>MADFEKVAVVGFENVSRNKLQERYLKYRHYYVGLDLSGFGDYGKAVYAPLLPLFDR</sequence>
<feature type="non-terminal residue" evidence="1">
    <location>
        <position position="56"/>
    </location>
</feature>
<dbReference type="AlphaFoldDB" id="X1TRS4"/>